<reference evidence="12 13" key="1">
    <citation type="submission" date="2018-04" db="EMBL/GenBank/DDBJ databases">
        <title>Genomic Encyclopedia of Type Strains, Phase IV (KMG-IV): sequencing the most valuable type-strain genomes for metagenomic binning, comparative biology and taxonomic classification.</title>
        <authorList>
            <person name="Goeker M."/>
        </authorList>
    </citation>
    <scope>NUCLEOTIDE SEQUENCE [LARGE SCALE GENOMIC DNA]</scope>
    <source>
        <strain evidence="12 13">DSM 104150</strain>
    </source>
</reference>
<dbReference type="InterPro" id="IPR029063">
    <property type="entry name" value="SAM-dependent_MTases_sf"/>
</dbReference>
<dbReference type="GO" id="GO:0005506">
    <property type="term" value="F:iron ion binding"/>
    <property type="evidence" value="ECO:0007669"/>
    <property type="project" value="UniProtKB-UniRule"/>
</dbReference>
<dbReference type="InterPro" id="IPR030391">
    <property type="entry name" value="MeTrfase_TrmA_CS"/>
</dbReference>
<feature type="binding site" evidence="9">
    <location>
        <position position="82"/>
    </location>
    <ligand>
        <name>[4Fe-4S] cluster</name>
        <dbReference type="ChEBI" id="CHEBI:49883"/>
    </ligand>
</feature>
<protein>
    <recommendedName>
        <fullName evidence="9">23S rRNA (uracil(1939)-C(5))-methyltransferase RlmD</fullName>
        <ecNumber evidence="9">2.1.1.190</ecNumber>
    </recommendedName>
    <alternativeName>
        <fullName evidence="9">23S rRNA(m5U1939)-methyltransferase</fullName>
    </alternativeName>
</protein>
<comment type="similarity">
    <text evidence="9">Belongs to the class I-like SAM-binding methyltransferase superfamily. RNA M5U methyltransferase family. RlmD subfamily.</text>
</comment>
<evidence type="ECO:0000256" key="10">
    <source>
        <dbReference type="PROSITE-ProRule" id="PRU01024"/>
    </source>
</evidence>
<evidence type="ECO:0000256" key="3">
    <source>
        <dbReference type="ARBA" id="ARBA00022603"/>
    </source>
</evidence>
<dbReference type="SUPFAM" id="SSF50249">
    <property type="entry name" value="Nucleic acid-binding proteins"/>
    <property type="match status" value="1"/>
</dbReference>
<dbReference type="GO" id="GO:0070041">
    <property type="term" value="F:rRNA (uridine-C5-)-methyltransferase activity"/>
    <property type="evidence" value="ECO:0007669"/>
    <property type="project" value="UniProtKB-UniRule"/>
</dbReference>
<feature type="binding site" evidence="9 10">
    <location>
        <position position="325"/>
    </location>
    <ligand>
        <name>S-adenosyl-L-methionine</name>
        <dbReference type="ChEBI" id="CHEBI:59789"/>
    </ligand>
</feature>
<evidence type="ECO:0000256" key="7">
    <source>
        <dbReference type="ARBA" id="ARBA00023004"/>
    </source>
</evidence>
<dbReference type="Pfam" id="PF05958">
    <property type="entry name" value="tRNA_U5-meth_tr"/>
    <property type="match status" value="1"/>
</dbReference>
<dbReference type="Gene3D" id="2.40.50.1070">
    <property type="match status" value="1"/>
</dbReference>
<feature type="binding site" evidence="9">
    <location>
        <position position="168"/>
    </location>
    <ligand>
        <name>[4Fe-4S] cluster</name>
        <dbReference type="ChEBI" id="CHEBI:49883"/>
    </ligand>
</feature>
<dbReference type="InterPro" id="IPR001566">
    <property type="entry name" value="23S_rRNA_MeTrfase_RlmD"/>
</dbReference>
<dbReference type="CDD" id="cd02440">
    <property type="entry name" value="AdoMet_MTases"/>
    <property type="match status" value="1"/>
</dbReference>
<keyword evidence="4 9" id="KW-0808">Transferase</keyword>
<dbReference type="EC" id="2.1.1.190" evidence="9"/>
<evidence type="ECO:0000256" key="11">
    <source>
        <dbReference type="PROSITE-ProRule" id="PRU10015"/>
    </source>
</evidence>
<comment type="caution">
    <text evidence="12">The sequence shown here is derived from an EMBL/GenBank/DDBJ whole genome shotgun (WGS) entry which is preliminary data.</text>
</comment>
<evidence type="ECO:0000313" key="12">
    <source>
        <dbReference type="EMBL" id="PXV71497.1"/>
    </source>
</evidence>
<dbReference type="PANTHER" id="PTHR11061:SF49">
    <property type="entry name" value="23S RRNA (URACIL(1939)-C(5))-METHYLTRANSFERASE RLMD"/>
    <property type="match status" value="1"/>
</dbReference>
<keyword evidence="1 9" id="KW-0004">4Fe-4S</keyword>
<keyword evidence="8 9" id="KW-0411">Iron-sulfur</keyword>
<feature type="active site" evidence="11">
    <location>
        <position position="402"/>
    </location>
</feature>
<dbReference type="GO" id="GO:0003723">
    <property type="term" value="F:RNA binding"/>
    <property type="evidence" value="ECO:0007669"/>
    <property type="project" value="InterPro"/>
</dbReference>
<dbReference type="Proteomes" id="UP000248330">
    <property type="component" value="Unassembled WGS sequence"/>
</dbReference>
<feature type="binding site" evidence="9">
    <location>
        <position position="76"/>
    </location>
    <ligand>
        <name>[4Fe-4S] cluster</name>
        <dbReference type="ChEBI" id="CHEBI:49883"/>
    </ligand>
</feature>
<comment type="catalytic activity">
    <reaction evidence="9">
        <text>uridine(1939) in 23S rRNA + S-adenosyl-L-methionine = 5-methyluridine(1939) in 23S rRNA + S-adenosyl-L-homocysteine + H(+)</text>
        <dbReference type="Rhea" id="RHEA:42908"/>
        <dbReference type="Rhea" id="RHEA-COMP:10278"/>
        <dbReference type="Rhea" id="RHEA-COMP:10279"/>
        <dbReference type="ChEBI" id="CHEBI:15378"/>
        <dbReference type="ChEBI" id="CHEBI:57856"/>
        <dbReference type="ChEBI" id="CHEBI:59789"/>
        <dbReference type="ChEBI" id="CHEBI:65315"/>
        <dbReference type="ChEBI" id="CHEBI:74447"/>
        <dbReference type="EC" id="2.1.1.190"/>
    </reaction>
</comment>
<dbReference type="GO" id="GO:0070475">
    <property type="term" value="P:rRNA base methylation"/>
    <property type="evidence" value="ECO:0007669"/>
    <property type="project" value="TreeGrafter"/>
</dbReference>
<dbReference type="GO" id="GO:0051539">
    <property type="term" value="F:4 iron, 4 sulfur cluster binding"/>
    <property type="evidence" value="ECO:0007669"/>
    <property type="project" value="UniProtKB-KW"/>
</dbReference>
<feature type="binding site" evidence="9">
    <location>
        <position position="355"/>
    </location>
    <ligand>
        <name>S-adenosyl-L-methionine</name>
        <dbReference type="ChEBI" id="CHEBI:59789"/>
    </ligand>
</feature>
<dbReference type="HAMAP" id="MF_01010">
    <property type="entry name" value="23SrRNA_methyltr_RlmD"/>
    <property type="match status" value="1"/>
</dbReference>
<gene>
    <name evidence="9" type="primary">rlmD</name>
    <name evidence="12" type="ORF">C8D93_101548</name>
</gene>
<feature type="binding site" evidence="9 10">
    <location>
        <position position="275"/>
    </location>
    <ligand>
        <name>S-adenosyl-L-methionine</name>
        <dbReference type="ChEBI" id="CHEBI:59789"/>
    </ligand>
</feature>
<evidence type="ECO:0000256" key="6">
    <source>
        <dbReference type="ARBA" id="ARBA00022723"/>
    </source>
</evidence>
<proteinExistence type="inferred from homology"/>
<evidence type="ECO:0000256" key="8">
    <source>
        <dbReference type="ARBA" id="ARBA00023014"/>
    </source>
</evidence>
<dbReference type="InterPro" id="IPR010280">
    <property type="entry name" value="U5_MeTrfase_fam"/>
</dbReference>
<evidence type="ECO:0000256" key="1">
    <source>
        <dbReference type="ARBA" id="ARBA00022485"/>
    </source>
</evidence>
<evidence type="ECO:0000256" key="9">
    <source>
        <dbReference type="HAMAP-Rule" id="MF_01010"/>
    </source>
</evidence>
<dbReference type="RefSeq" id="WP_110263609.1">
    <property type="nucleotide sequence ID" value="NZ_CAWNXA010000001.1"/>
</dbReference>
<sequence length="447" mass="49018">MRKRRLPPQGEFTAEILDFDQEGRGFARIDGKATFIADALPGERVRFRYLHAGKDADEGQCVAVEQASADRVEPRCAHFGICGGCSMQHLHAASQIVFKQKQLLDQLERIGRLRPETIAPPVVADVEQGVWGYRRRARLGAKRVPKKGGAIVGFRERNTHFVTPLQRCEVLDPRIGEKLPALRALIDGLSIPDRVPQVEVACAADRVALVFRLLDPASEDDLARLAAFGAEASFDIYLQTGGPATIRPLTPAAPLEYSPDGSGLRLRFEPADFIQVNGSISQQTVRQALDWLELSVGDRVLELFCGLGNFSLPLAARGARVMAVEGEIGLVQRARENARRNGFDDPAALSFEKADLFKEGADASWLQAPFDKVLLDPPRAGAREILPLVAARAPSRIVYVSCHPGTLARDAGMLVHEHGYRLARAGVMDMFPHTSHVESMALFVREA</sequence>
<keyword evidence="7 9" id="KW-0408">Iron</keyword>
<dbReference type="SUPFAM" id="SSF53335">
    <property type="entry name" value="S-adenosyl-L-methionine-dependent methyltransferases"/>
    <property type="match status" value="1"/>
</dbReference>
<feature type="active site" description="Nucleophile" evidence="9 10">
    <location>
        <position position="402"/>
    </location>
</feature>
<dbReference type="PROSITE" id="PS01230">
    <property type="entry name" value="TRMA_1"/>
    <property type="match status" value="1"/>
</dbReference>
<feature type="binding site" evidence="9 10">
    <location>
        <position position="304"/>
    </location>
    <ligand>
        <name>S-adenosyl-L-methionine</name>
        <dbReference type="ChEBI" id="CHEBI:59789"/>
    </ligand>
</feature>
<accession>A0A318EFD0</accession>
<keyword evidence="13" id="KW-1185">Reference proteome</keyword>
<dbReference type="OrthoDB" id="9804590at2"/>
<feature type="binding site" evidence="9">
    <location>
        <position position="309"/>
    </location>
    <ligand>
        <name>S-adenosyl-L-methionine</name>
        <dbReference type="ChEBI" id="CHEBI:59789"/>
    </ligand>
</feature>
<evidence type="ECO:0000256" key="5">
    <source>
        <dbReference type="ARBA" id="ARBA00022691"/>
    </source>
</evidence>
<dbReference type="Gene3D" id="2.40.50.140">
    <property type="entry name" value="Nucleic acid-binding proteins"/>
    <property type="match status" value="1"/>
</dbReference>
<keyword evidence="6 9" id="KW-0479">Metal-binding</keyword>
<evidence type="ECO:0000256" key="2">
    <source>
        <dbReference type="ARBA" id="ARBA00022552"/>
    </source>
</evidence>
<dbReference type="AlphaFoldDB" id="A0A318EFD0"/>
<keyword evidence="3 9" id="KW-0489">Methyltransferase</keyword>
<organism evidence="12 13">
    <name type="scientific">Sinimarinibacterium flocculans</name>
    <dbReference type="NCBI Taxonomy" id="985250"/>
    <lineage>
        <taxon>Bacteria</taxon>
        <taxon>Pseudomonadati</taxon>
        <taxon>Pseudomonadota</taxon>
        <taxon>Gammaproteobacteria</taxon>
        <taxon>Nevskiales</taxon>
        <taxon>Nevskiaceae</taxon>
        <taxon>Sinimarinibacterium</taxon>
    </lineage>
</organism>
<feature type="binding site" evidence="9">
    <location>
        <position position="85"/>
    </location>
    <ligand>
        <name>[4Fe-4S] cluster</name>
        <dbReference type="ChEBI" id="CHEBI:49883"/>
    </ligand>
</feature>
<dbReference type="EMBL" id="QICN01000001">
    <property type="protein sequence ID" value="PXV71497.1"/>
    <property type="molecule type" value="Genomic_DNA"/>
</dbReference>
<keyword evidence="2 9" id="KW-0698">rRNA processing</keyword>
<feature type="binding site" evidence="9 10">
    <location>
        <position position="376"/>
    </location>
    <ligand>
        <name>S-adenosyl-L-methionine</name>
        <dbReference type="ChEBI" id="CHEBI:59789"/>
    </ligand>
</feature>
<dbReference type="Gene3D" id="3.40.50.150">
    <property type="entry name" value="Vaccinia Virus protein VP39"/>
    <property type="match status" value="1"/>
</dbReference>
<dbReference type="InterPro" id="IPR030390">
    <property type="entry name" value="MeTrfase_TrmA_AS"/>
</dbReference>
<dbReference type="PROSITE" id="PS01231">
    <property type="entry name" value="TRMA_2"/>
    <property type="match status" value="1"/>
</dbReference>
<dbReference type="PANTHER" id="PTHR11061">
    <property type="entry name" value="RNA M5U METHYLTRANSFERASE"/>
    <property type="match status" value="1"/>
</dbReference>
<dbReference type="InterPro" id="IPR012340">
    <property type="entry name" value="NA-bd_OB-fold"/>
</dbReference>
<comment type="function">
    <text evidence="9">Catalyzes the formation of 5-methyl-uridine at position 1939 (m5U1939) in 23S rRNA.</text>
</comment>
<dbReference type="NCBIfam" id="NF009639">
    <property type="entry name" value="PRK13168.1"/>
    <property type="match status" value="1"/>
</dbReference>
<keyword evidence="5 9" id="KW-0949">S-adenosyl-L-methionine</keyword>
<evidence type="ECO:0000256" key="4">
    <source>
        <dbReference type="ARBA" id="ARBA00022679"/>
    </source>
</evidence>
<name>A0A318EFD0_9GAMM</name>
<evidence type="ECO:0000313" key="13">
    <source>
        <dbReference type="Proteomes" id="UP000248330"/>
    </source>
</evidence>
<dbReference type="PROSITE" id="PS51687">
    <property type="entry name" value="SAM_MT_RNA_M5U"/>
    <property type="match status" value="1"/>
</dbReference>